<accession>A0A8H8X115</accession>
<dbReference type="Proteomes" id="UP000663508">
    <property type="component" value="Plasmid pVL1_6"/>
</dbReference>
<reference evidence="1" key="1">
    <citation type="submission" date="2020-11" db="EMBL/GenBank/DDBJ databases">
        <title>Complete genome sequence of a novel pathogenic Methylobacterium strain isolated from rice in Vietnam.</title>
        <authorList>
            <person name="Lai K."/>
            <person name="Okazaki S."/>
            <person name="Higashi K."/>
            <person name="Mori H."/>
            <person name="Toyoda A."/>
            <person name="Kurokawa K."/>
        </authorList>
    </citation>
    <scope>NUCLEOTIDE SEQUENCE</scope>
    <source>
        <strain evidence="1">VL1</strain>
        <plasmid evidence="1">pVL1_6</plasmid>
    </source>
</reference>
<keyword evidence="1" id="KW-0614">Plasmid</keyword>
<gene>
    <name evidence="1" type="ORF">mvi_65700</name>
</gene>
<protein>
    <submittedName>
        <fullName evidence="1">Uncharacterized protein</fullName>
    </submittedName>
</protein>
<dbReference type="EMBL" id="AP024151">
    <property type="protein sequence ID" value="BCM88109.1"/>
    <property type="molecule type" value="Genomic_DNA"/>
</dbReference>
<dbReference type="AlphaFoldDB" id="A0A8H8X115"/>
<proteinExistence type="predicted"/>
<dbReference type="KEGG" id="mind:mvi_65700"/>
<organism evidence="1 2">
    <name type="scientific">Methylobacterium indicum</name>
    <dbReference type="NCBI Taxonomy" id="1775910"/>
    <lineage>
        <taxon>Bacteria</taxon>
        <taxon>Pseudomonadati</taxon>
        <taxon>Pseudomonadota</taxon>
        <taxon>Alphaproteobacteria</taxon>
        <taxon>Hyphomicrobiales</taxon>
        <taxon>Methylobacteriaceae</taxon>
        <taxon>Methylobacterium</taxon>
    </lineage>
</organism>
<geneLocation type="plasmid" evidence="1 2">
    <name>pVL1_6</name>
</geneLocation>
<evidence type="ECO:0000313" key="1">
    <source>
        <dbReference type="EMBL" id="BCM88109.1"/>
    </source>
</evidence>
<sequence length="81" mass="8961">MSLWLGRPATKAEVQALTLASVAPLYRRRFWDAIQGDQQVAVRSGRPCQSLTNGYGSCRMPAWATRILWVAEETTAAAVRP</sequence>
<name>A0A8H8X115_9HYPH</name>
<evidence type="ECO:0000313" key="2">
    <source>
        <dbReference type="Proteomes" id="UP000663508"/>
    </source>
</evidence>